<dbReference type="GO" id="GO:0005230">
    <property type="term" value="F:extracellular ligand-gated monoatomic ion channel activity"/>
    <property type="evidence" value="ECO:0007669"/>
    <property type="project" value="InterPro"/>
</dbReference>
<gene>
    <name evidence="3" type="ORF">MNOR_LOCUS18988</name>
</gene>
<evidence type="ECO:0008006" key="5">
    <source>
        <dbReference type="Google" id="ProtNLM"/>
    </source>
</evidence>
<keyword evidence="4" id="KW-1185">Reference proteome</keyword>
<dbReference type="EMBL" id="CAXKWB010013866">
    <property type="protein sequence ID" value="CAL4108847.1"/>
    <property type="molecule type" value="Genomic_DNA"/>
</dbReference>
<feature type="non-terminal residue" evidence="3">
    <location>
        <position position="132"/>
    </location>
</feature>
<evidence type="ECO:0000256" key="2">
    <source>
        <dbReference type="ARBA" id="ARBA00023136"/>
    </source>
</evidence>
<evidence type="ECO:0000313" key="3">
    <source>
        <dbReference type="EMBL" id="CAL4108847.1"/>
    </source>
</evidence>
<proteinExistence type="predicted"/>
<dbReference type="InterPro" id="IPR036734">
    <property type="entry name" value="Neur_chan_lig-bd_sf"/>
</dbReference>
<organism evidence="3 4">
    <name type="scientific">Meganyctiphanes norvegica</name>
    <name type="common">Northern krill</name>
    <name type="synonym">Thysanopoda norvegica</name>
    <dbReference type="NCBI Taxonomy" id="48144"/>
    <lineage>
        <taxon>Eukaryota</taxon>
        <taxon>Metazoa</taxon>
        <taxon>Ecdysozoa</taxon>
        <taxon>Arthropoda</taxon>
        <taxon>Crustacea</taxon>
        <taxon>Multicrustacea</taxon>
        <taxon>Malacostraca</taxon>
        <taxon>Eumalacostraca</taxon>
        <taxon>Eucarida</taxon>
        <taxon>Euphausiacea</taxon>
        <taxon>Euphausiidae</taxon>
        <taxon>Meganyctiphanes</taxon>
    </lineage>
</organism>
<dbReference type="GO" id="GO:0016020">
    <property type="term" value="C:membrane"/>
    <property type="evidence" value="ECO:0007669"/>
    <property type="project" value="UniProtKB-SubCell"/>
</dbReference>
<comment type="caution">
    <text evidence="3">The sequence shown here is derived from an EMBL/GenBank/DDBJ whole genome shotgun (WGS) entry which is preliminary data.</text>
</comment>
<sequence length="132" mass="15475">SSVWNPTIEFLNADFPYIHTTKPTLVVNRSADPLPDDSQLFRHDDIYEGRQNQLIFWRKINAPFTCNMDMLYFPFDTQYCTLEIKLSSARDEFLIWDNLIVHYFGEVALTEYTVGKLKIIPSIDREYSLATV</sequence>
<accession>A0AAV2R436</accession>
<feature type="non-terminal residue" evidence="3">
    <location>
        <position position="1"/>
    </location>
</feature>
<dbReference type="InterPro" id="IPR018000">
    <property type="entry name" value="Neurotransmitter_ion_chnl_CS"/>
</dbReference>
<evidence type="ECO:0000313" key="4">
    <source>
        <dbReference type="Proteomes" id="UP001497623"/>
    </source>
</evidence>
<comment type="subcellular location">
    <subcellularLocation>
        <location evidence="1">Membrane</location>
    </subcellularLocation>
</comment>
<dbReference type="AlphaFoldDB" id="A0AAV2R436"/>
<dbReference type="Gene3D" id="2.70.170.10">
    <property type="entry name" value="Neurotransmitter-gated ion-channel ligand-binding domain"/>
    <property type="match status" value="1"/>
</dbReference>
<evidence type="ECO:0000256" key="1">
    <source>
        <dbReference type="ARBA" id="ARBA00004370"/>
    </source>
</evidence>
<name>A0AAV2R436_MEGNR</name>
<dbReference type="SUPFAM" id="SSF63712">
    <property type="entry name" value="Nicotinic receptor ligand binding domain-like"/>
    <property type="match status" value="1"/>
</dbReference>
<reference evidence="3 4" key="1">
    <citation type="submission" date="2024-05" db="EMBL/GenBank/DDBJ databases">
        <authorList>
            <person name="Wallberg A."/>
        </authorList>
    </citation>
    <scope>NUCLEOTIDE SEQUENCE [LARGE SCALE GENOMIC DNA]</scope>
</reference>
<dbReference type="Proteomes" id="UP001497623">
    <property type="component" value="Unassembled WGS sequence"/>
</dbReference>
<protein>
    <recommendedName>
        <fullName evidence="5">Neurotransmitter-gated ion-channel ligand-binding domain-containing protein</fullName>
    </recommendedName>
</protein>
<dbReference type="PROSITE" id="PS00236">
    <property type="entry name" value="NEUROTR_ION_CHANNEL"/>
    <property type="match status" value="1"/>
</dbReference>
<keyword evidence="2" id="KW-0472">Membrane</keyword>